<dbReference type="Gene3D" id="3.40.720.10">
    <property type="entry name" value="Alkaline Phosphatase, subunit A"/>
    <property type="match status" value="1"/>
</dbReference>
<name>E4NUG9_HALBP</name>
<dbReference type="KEGG" id="hbo:Hbor_31540"/>
<keyword evidence="3" id="KW-1185">Reference proteome</keyword>
<gene>
    <name evidence="2" type="ordered locus">Hbor_31540</name>
</gene>
<dbReference type="EMBL" id="CP001691">
    <property type="protein sequence ID" value="ADQ68689.1"/>
    <property type="molecule type" value="Genomic_DNA"/>
</dbReference>
<dbReference type="InterPro" id="IPR017850">
    <property type="entry name" value="Alkaline_phosphatase_core_sf"/>
</dbReference>
<dbReference type="RefSeq" id="WP_013446587.1">
    <property type="nucleotide sequence ID" value="NC_014735.1"/>
</dbReference>
<keyword evidence="2" id="KW-0614">Plasmid</keyword>
<geneLocation type="plasmid" evidence="2 3">
    <name>pHBOR01</name>
</geneLocation>
<dbReference type="SUPFAM" id="SSF53649">
    <property type="entry name" value="Alkaline phosphatase-like"/>
    <property type="match status" value="1"/>
</dbReference>
<accession>E4NUG9</accession>
<dbReference type="GeneID" id="31803290"/>
<feature type="domain" description="Sulfatase N-terminal" evidence="1">
    <location>
        <begin position="5"/>
        <end position="323"/>
    </location>
</feature>
<dbReference type="PANTHER" id="PTHR43751:SF3">
    <property type="entry name" value="SULFATASE N-TERMINAL DOMAIN-CONTAINING PROTEIN"/>
    <property type="match status" value="1"/>
</dbReference>
<organism evidence="2 3">
    <name type="scientific">Halogeometricum borinquense (strain ATCC 700274 / DSM 11551 / JCM 10706 / KCTC 4070 / PR3)</name>
    <dbReference type="NCBI Taxonomy" id="469382"/>
    <lineage>
        <taxon>Archaea</taxon>
        <taxon>Methanobacteriati</taxon>
        <taxon>Methanobacteriota</taxon>
        <taxon>Stenosarchaea group</taxon>
        <taxon>Halobacteria</taxon>
        <taxon>Halobacteriales</taxon>
        <taxon>Haloferacaceae</taxon>
        <taxon>Halogeometricum</taxon>
    </lineage>
</organism>
<protein>
    <submittedName>
        <fullName evidence="2">Arylsulfatase A family protein</fullName>
    </submittedName>
</protein>
<proteinExistence type="predicted"/>
<dbReference type="Pfam" id="PF00884">
    <property type="entry name" value="Sulfatase"/>
    <property type="match status" value="1"/>
</dbReference>
<dbReference type="InterPro" id="IPR000917">
    <property type="entry name" value="Sulfatase_N"/>
</dbReference>
<reference evidence="3" key="1">
    <citation type="journal article" date="2009" name="Stand. Genomic Sci.">
        <title>Complete genome sequence of Halogeometricum borinquense type strain (PR3).</title>
        <authorList>
            <person name="Malfatti S."/>
            <person name="Tindall B.J."/>
            <person name="Schneider S."/>
            <person name="Fahnrich R."/>
            <person name="Lapidus A."/>
            <person name="Labuttii K."/>
            <person name="Copeland A."/>
            <person name="Glavina Del Rio T."/>
            <person name="Nolan M."/>
            <person name="Chen F."/>
            <person name="Lucas S."/>
            <person name="Tice H."/>
            <person name="Cheng J.F."/>
            <person name="Bruce D."/>
            <person name="Goodwin L."/>
            <person name="Pitluck S."/>
            <person name="Anderson I."/>
            <person name="Pati A."/>
            <person name="Ivanova N."/>
            <person name="Mavromatis K."/>
            <person name="Chen A."/>
            <person name="Palaniappan K."/>
            <person name="D'haeseleer P."/>
            <person name="Goker M."/>
            <person name="Bristow J."/>
            <person name="Eisen J.A."/>
            <person name="Markowitz V."/>
            <person name="Hugenholtz P."/>
            <person name="Kyrpides N.C."/>
            <person name="Klenk H.P."/>
            <person name="Chain P."/>
        </authorList>
    </citation>
    <scope>NUCLEOTIDE SEQUENCE [LARGE SCALE GENOMIC DNA]</scope>
    <source>
        <strain evidence="3">ATCC 700274 / DSM 11551 / JCM 10706 / KCTC 4070 / PR3</strain>
        <plasmid evidence="3">pHBOR01</plasmid>
    </source>
</reference>
<dbReference type="HOGENOM" id="CLU_659893_0_0_2"/>
<dbReference type="AlphaFoldDB" id="E4NUG9"/>
<evidence type="ECO:0000313" key="2">
    <source>
        <dbReference type="EMBL" id="ADQ68689.1"/>
    </source>
</evidence>
<dbReference type="OrthoDB" id="280281at2157"/>
<sequence>MISPVILISIDTVRQDVFNEKCFPKSWPVITSDFTRFPNAISSGVATPHAFPGIIAGTPAIDDGKFKSGTSTIAELFDGRTVAFTNNGHLRADRGYSRGVDDFADTSLPTHQNKASGSLFERIVEIEHVKNSQTLKRLYSWYKSLSESPPYSKPAKDADVVTDWLLAETRDPPEFLWAHYMDAHKPFIPERAIDGPKVTVTKEKLGYLNDYEREDDPPSKEHQDLLWELYEANVRYLDRGLGRALLELQSQDWYDDALIILASDHGELFGEHGYMWHPMTIDPVEELIDVPLAVKFPSENHAGDIVQHRVQHADIPATVASVLDQQSHPRDDTHPLLDSSSRLTVSKSNTSIRVTGPDGYVIKRRDGTEDEYGTVTNELREKVRSEPFPSVKTMSGDVRGIDDVQRMEQLEALGYR</sequence>
<dbReference type="InterPro" id="IPR052701">
    <property type="entry name" value="GAG_Ulvan_Degrading_Sulfatases"/>
</dbReference>
<evidence type="ECO:0000313" key="3">
    <source>
        <dbReference type="Proteomes" id="UP000006663"/>
    </source>
</evidence>
<dbReference type="PANTHER" id="PTHR43751">
    <property type="entry name" value="SULFATASE"/>
    <property type="match status" value="1"/>
</dbReference>
<evidence type="ECO:0000259" key="1">
    <source>
        <dbReference type="Pfam" id="PF00884"/>
    </source>
</evidence>
<dbReference type="Proteomes" id="UP000006663">
    <property type="component" value="Plasmid pHBOR01"/>
</dbReference>